<dbReference type="PANTHER" id="PTHR39953:SF1">
    <property type="entry name" value="RE54151P"/>
    <property type="match status" value="1"/>
</dbReference>
<name>A0A8S1AU81_ARCPL</name>
<proteinExistence type="predicted"/>
<protein>
    <submittedName>
        <fullName evidence="1">Uncharacterized protein</fullName>
    </submittedName>
</protein>
<dbReference type="Proteomes" id="UP000494256">
    <property type="component" value="Unassembled WGS sequence"/>
</dbReference>
<dbReference type="EMBL" id="CADEBD010000339">
    <property type="protein sequence ID" value="CAB3248403.1"/>
    <property type="molecule type" value="Genomic_DNA"/>
</dbReference>
<accession>A0A8S1AU81</accession>
<gene>
    <name evidence="1" type="ORF">APLA_LOCUS12361</name>
</gene>
<sequence length="112" mass="12093">MATSSQHNLAEIRGAKILMSSRDSYVNTAVGYVKVSRTGNDSIVTCEDCSASAGGCKQSLLLLFWLEKKSSEPSSTAVECYWNKPSLTSATTEHVSSKEIFSKAKIPKIVLS</sequence>
<dbReference type="OrthoDB" id="423807at2759"/>
<organism evidence="1 2">
    <name type="scientific">Arctia plantaginis</name>
    <name type="common">Wood tiger moth</name>
    <name type="synonym">Phalaena plantaginis</name>
    <dbReference type="NCBI Taxonomy" id="874455"/>
    <lineage>
        <taxon>Eukaryota</taxon>
        <taxon>Metazoa</taxon>
        <taxon>Ecdysozoa</taxon>
        <taxon>Arthropoda</taxon>
        <taxon>Hexapoda</taxon>
        <taxon>Insecta</taxon>
        <taxon>Pterygota</taxon>
        <taxon>Neoptera</taxon>
        <taxon>Endopterygota</taxon>
        <taxon>Lepidoptera</taxon>
        <taxon>Glossata</taxon>
        <taxon>Ditrysia</taxon>
        <taxon>Noctuoidea</taxon>
        <taxon>Erebidae</taxon>
        <taxon>Arctiinae</taxon>
        <taxon>Arctia</taxon>
    </lineage>
</organism>
<evidence type="ECO:0000313" key="1">
    <source>
        <dbReference type="EMBL" id="CAB3248403.1"/>
    </source>
</evidence>
<dbReference type="AlphaFoldDB" id="A0A8S1AU81"/>
<comment type="caution">
    <text evidence="1">The sequence shown here is derived from an EMBL/GenBank/DDBJ whole genome shotgun (WGS) entry which is preliminary data.</text>
</comment>
<evidence type="ECO:0000313" key="2">
    <source>
        <dbReference type="Proteomes" id="UP000494256"/>
    </source>
</evidence>
<dbReference type="PANTHER" id="PTHR39953">
    <property type="entry name" value="RE54151P"/>
    <property type="match status" value="1"/>
</dbReference>
<reference evidence="1 2" key="1">
    <citation type="submission" date="2020-04" db="EMBL/GenBank/DDBJ databases">
        <authorList>
            <person name="Wallbank WR R."/>
            <person name="Pardo Diaz C."/>
            <person name="Kozak K."/>
            <person name="Martin S."/>
            <person name="Jiggins C."/>
            <person name="Moest M."/>
            <person name="Warren A I."/>
            <person name="Byers J.R.P. K."/>
            <person name="Montejo-Kovacevich G."/>
            <person name="Yen C E."/>
        </authorList>
    </citation>
    <scope>NUCLEOTIDE SEQUENCE [LARGE SCALE GENOMIC DNA]</scope>
</reference>